<dbReference type="OrthoDB" id="6099649at2759"/>
<comment type="caution">
    <text evidence="3">The sequence shown here is derived from an EMBL/GenBank/DDBJ whole genome shotgun (WGS) entry which is preliminary data.</text>
</comment>
<keyword evidence="2" id="KW-1133">Transmembrane helix</keyword>
<dbReference type="PANTHER" id="PTHR11388:SF100">
    <property type="entry name" value="SOLUTE CARRIER ORGANIC ANION TRANSPORTER FAMILY MEMBER 4A1"/>
    <property type="match status" value="1"/>
</dbReference>
<accession>A0A3S1BNX1</accession>
<gene>
    <name evidence="3" type="ORF">EGW08_004181</name>
</gene>
<dbReference type="SUPFAM" id="SSF103473">
    <property type="entry name" value="MFS general substrate transporter"/>
    <property type="match status" value="1"/>
</dbReference>
<dbReference type="AlphaFoldDB" id="A0A3S1BNX1"/>
<reference evidence="3 4" key="1">
    <citation type="submission" date="2019-01" db="EMBL/GenBank/DDBJ databases">
        <title>A draft genome assembly of the solar-powered sea slug Elysia chlorotica.</title>
        <authorList>
            <person name="Cai H."/>
            <person name="Li Q."/>
            <person name="Fang X."/>
            <person name="Li J."/>
            <person name="Curtis N.E."/>
            <person name="Altenburger A."/>
            <person name="Shibata T."/>
            <person name="Feng M."/>
            <person name="Maeda T."/>
            <person name="Schwartz J.A."/>
            <person name="Shigenobu S."/>
            <person name="Lundholm N."/>
            <person name="Nishiyama T."/>
            <person name="Yang H."/>
            <person name="Hasebe M."/>
            <person name="Li S."/>
            <person name="Pierce S.K."/>
            <person name="Wang J."/>
        </authorList>
    </citation>
    <scope>NUCLEOTIDE SEQUENCE [LARGE SCALE GENOMIC DNA]</scope>
    <source>
        <strain evidence="3">EC2010</strain>
        <tissue evidence="3">Whole organism of an adult</tissue>
    </source>
</reference>
<feature type="transmembrane region" description="Helical" evidence="2">
    <location>
        <begin position="100"/>
        <end position="122"/>
    </location>
</feature>
<keyword evidence="2" id="KW-0812">Transmembrane</keyword>
<evidence type="ECO:0000256" key="2">
    <source>
        <dbReference type="SAM" id="Phobius"/>
    </source>
</evidence>
<dbReference type="GO" id="GO:0043252">
    <property type="term" value="P:sodium-independent organic anion transport"/>
    <property type="evidence" value="ECO:0007669"/>
    <property type="project" value="TreeGrafter"/>
</dbReference>
<organism evidence="3 4">
    <name type="scientific">Elysia chlorotica</name>
    <name type="common">Eastern emerald elysia</name>
    <name type="synonym">Sea slug</name>
    <dbReference type="NCBI Taxonomy" id="188477"/>
    <lineage>
        <taxon>Eukaryota</taxon>
        <taxon>Metazoa</taxon>
        <taxon>Spiralia</taxon>
        <taxon>Lophotrochozoa</taxon>
        <taxon>Mollusca</taxon>
        <taxon>Gastropoda</taxon>
        <taxon>Heterobranchia</taxon>
        <taxon>Euthyneura</taxon>
        <taxon>Panpulmonata</taxon>
        <taxon>Sacoglossa</taxon>
        <taxon>Placobranchoidea</taxon>
        <taxon>Plakobranchidae</taxon>
        <taxon>Elysia</taxon>
    </lineage>
</organism>
<evidence type="ECO:0000313" key="4">
    <source>
        <dbReference type="Proteomes" id="UP000271974"/>
    </source>
</evidence>
<proteinExistence type="predicted"/>
<dbReference type="Pfam" id="PF03137">
    <property type="entry name" value="OATP"/>
    <property type="match status" value="1"/>
</dbReference>
<dbReference type="Proteomes" id="UP000271974">
    <property type="component" value="Unassembled WGS sequence"/>
</dbReference>
<keyword evidence="2" id="KW-0472">Membrane</keyword>
<feature type="transmembrane region" description="Helical" evidence="2">
    <location>
        <begin position="12"/>
        <end position="33"/>
    </location>
</feature>
<evidence type="ECO:0008006" key="5">
    <source>
        <dbReference type="Google" id="ProtNLM"/>
    </source>
</evidence>
<dbReference type="InterPro" id="IPR004156">
    <property type="entry name" value="OATP"/>
</dbReference>
<dbReference type="GO" id="GO:0016323">
    <property type="term" value="C:basolateral plasma membrane"/>
    <property type="evidence" value="ECO:0007669"/>
    <property type="project" value="TreeGrafter"/>
</dbReference>
<protein>
    <recommendedName>
        <fullName evidence="5">Major facilitator superfamily (MFS) profile domain-containing protein</fullName>
    </recommendedName>
</protein>
<evidence type="ECO:0000313" key="3">
    <source>
        <dbReference type="EMBL" id="RUS88015.1"/>
    </source>
</evidence>
<dbReference type="InterPro" id="IPR036259">
    <property type="entry name" value="MFS_trans_sf"/>
</dbReference>
<dbReference type="EMBL" id="RQTK01000094">
    <property type="protein sequence ID" value="RUS88015.1"/>
    <property type="molecule type" value="Genomic_DNA"/>
</dbReference>
<feature type="transmembrane region" description="Helical" evidence="2">
    <location>
        <begin position="45"/>
        <end position="66"/>
    </location>
</feature>
<name>A0A3S1BNX1_ELYCH</name>
<evidence type="ECO:0000256" key="1">
    <source>
        <dbReference type="ARBA" id="ARBA00023157"/>
    </source>
</evidence>
<sequence>MCSYGCAHIYTYFAAITVRGLFGTLSIVPKLIVYIRCVTPKDKGLAIGFSAFMTSLLGWLLGPIIFGRVIDGICTVWDVTQTGNRGRCLLYDNDVFRLKLHGFSSAGLLGCTSFLLIGYVYARCTGCLDPPSIEVTVDGTQMKTRRGQKLRKGKENV</sequence>
<keyword evidence="4" id="KW-1185">Reference proteome</keyword>
<keyword evidence="1" id="KW-1015">Disulfide bond</keyword>
<dbReference type="GO" id="GO:0015347">
    <property type="term" value="F:sodium-independent organic anion transmembrane transporter activity"/>
    <property type="evidence" value="ECO:0007669"/>
    <property type="project" value="TreeGrafter"/>
</dbReference>
<dbReference type="PANTHER" id="PTHR11388">
    <property type="entry name" value="ORGANIC ANION TRANSPORTER"/>
    <property type="match status" value="1"/>
</dbReference>